<dbReference type="OrthoDB" id="6270329at2759"/>
<dbReference type="PANTHER" id="PTHR43128">
    <property type="entry name" value="L-2-HYDROXYCARBOXYLATE DEHYDROGENASE (NAD(P)(+))"/>
    <property type="match status" value="1"/>
</dbReference>
<keyword evidence="2 4" id="KW-0520">NAD</keyword>
<dbReference type="InterPro" id="IPR015955">
    <property type="entry name" value="Lactate_DH/Glyco_Ohase_4_C"/>
</dbReference>
<dbReference type="PANTHER" id="PTHR43128:SF16">
    <property type="entry name" value="L-LACTATE DEHYDROGENASE"/>
    <property type="match status" value="1"/>
</dbReference>
<dbReference type="InterPro" id="IPR001557">
    <property type="entry name" value="L-lactate/malate_DH"/>
</dbReference>
<sequence>MDNSRIAIIGVGEVGGVVAYNLTLNSIASELLLVDVDLSVRNAQIEDLSDVAFCTNSTTRIRPATYREASQSDIVVITAATRHTLGQTTVDYIARNVWMVREVVDAMKPFRRDTILLVVANPVDLLTSIAKDISGLPASQVIGSGTFLDTSRLRGMVATRAFVSPSSIDINVVGVHGQEQVVAWSSASICGVPVCEMEELSIQNRLKLAGVCKTRSQEIALGKGAAPFGIGSVTASICVSILLDKLDVCPVSHYQEQFQCCLSMPAVIGRGGIRHAPRLRLSDQEKTAVAESAKRLKQSIESSEKSWQ</sequence>
<dbReference type="SUPFAM" id="SSF56327">
    <property type="entry name" value="LDH C-terminal domain-like"/>
    <property type="match status" value="1"/>
</dbReference>
<dbReference type="Pfam" id="PF02866">
    <property type="entry name" value="Ldh_1_C"/>
    <property type="match status" value="1"/>
</dbReference>
<dbReference type="EMBL" id="JAGPXF010000001">
    <property type="protein sequence ID" value="KAH7263695.1"/>
    <property type="molecule type" value="Genomic_DNA"/>
</dbReference>
<evidence type="ECO:0000259" key="6">
    <source>
        <dbReference type="Pfam" id="PF00056"/>
    </source>
</evidence>
<dbReference type="AlphaFoldDB" id="A0A8K0SBK2"/>
<protein>
    <recommendedName>
        <fullName evidence="10">L-lactate dehydrogenase</fullName>
    </recommendedName>
</protein>
<feature type="binding site" evidence="4">
    <location>
        <position position="35"/>
    </location>
    <ligand>
        <name>NAD(+)</name>
        <dbReference type="ChEBI" id="CHEBI:57540"/>
    </ligand>
</feature>
<dbReference type="InterPro" id="IPR001236">
    <property type="entry name" value="Lactate/malate_DH_N"/>
</dbReference>
<evidence type="ECO:0000259" key="7">
    <source>
        <dbReference type="Pfam" id="PF02866"/>
    </source>
</evidence>
<evidence type="ECO:0000313" key="8">
    <source>
        <dbReference type="EMBL" id="KAH7263695.1"/>
    </source>
</evidence>
<evidence type="ECO:0000256" key="4">
    <source>
        <dbReference type="PIRSR" id="PIRSR000102-3"/>
    </source>
</evidence>
<evidence type="ECO:0000256" key="1">
    <source>
        <dbReference type="ARBA" id="ARBA00023002"/>
    </source>
</evidence>
<feature type="binding site" evidence="4">
    <location>
        <begin position="119"/>
        <end position="121"/>
    </location>
    <ligand>
        <name>NAD(+)</name>
        <dbReference type="ChEBI" id="CHEBI:57540"/>
    </ligand>
</feature>
<dbReference type="SUPFAM" id="SSF51735">
    <property type="entry name" value="NAD(P)-binding Rossmann-fold domains"/>
    <property type="match status" value="1"/>
</dbReference>
<name>A0A8K0SBK2_9HYPO</name>
<evidence type="ECO:0000256" key="3">
    <source>
        <dbReference type="PIRSR" id="PIRSR000102-1"/>
    </source>
</evidence>
<feature type="domain" description="Lactate/malate dehydrogenase C-terminal" evidence="7">
    <location>
        <begin position="146"/>
        <end position="304"/>
    </location>
</feature>
<dbReference type="InterPro" id="IPR036291">
    <property type="entry name" value="NAD(P)-bd_dom_sf"/>
</dbReference>
<dbReference type="InterPro" id="IPR022383">
    <property type="entry name" value="Lactate/malate_DH_C"/>
</dbReference>
<evidence type="ECO:0000256" key="5">
    <source>
        <dbReference type="RuleBase" id="RU003369"/>
    </source>
</evidence>
<organism evidence="8 9">
    <name type="scientific">Fusarium tricinctum</name>
    <dbReference type="NCBI Taxonomy" id="61284"/>
    <lineage>
        <taxon>Eukaryota</taxon>
        <taxon>Fungi</taxon>
        <taxon>Dikarya</taxon>
        <taxon>Ascomycota</taxon>
        <taxon>Pezizomycotina</taxon>
        <taxon>Sordariomycetes</taxon>
        <taxon>Hypocreomycetidae</taxon>
        <taxon>Hypocreales</taxon>
        <taxon>Nectriaceae</taxon>
        <taxon>Fusarium</taxon>
        <taxon>Fusarium tricinctum species complex</taxon>
    </lineage>
</organism>
<feature type="binding site" evidence="4">
    <location>
        <begin position="10"/>
        <end position="15"/>
    </location>
    <ligand>
        <name>NAD(+)</name>
        <dbReference type="ChEBI" id="CHEBI:57540"/>
    </ligand>
</feature>
<feature type="domain" description="Lactate/malate dehydrogenase N-terminal" evidence="6">
    <location>
        <begin position="5"/>
        <end position="143"/>
    </location>
</feature>
<dbReference type="PIRSF" id="PIRSF000102">
    <property type="entry name" value="Lac_mal_DH"/>
    <property type="match status" value="1"/>
</dbReference>
<dbReference type="Proteomes" id="UP000813427">
    <property type="component" value="Unassembled WGS sequence"/>
</dbReference>
<gene>
    <name evidence="8" type="ORF">BKA59DRAFT_520712</name>
</gene>
<dbReference type="PRINTS" id="PR00086">
    <property type="entry name" value="LLDHDRGNASE"/>
</dbReference>
<dbReference type="GO" id="GO:0004459">
    <property type="term" value="F:L-lactate dehydrogenase (NAD+) activity"/>
    <property type="evidence" value="ECO:0007669"/>
    <property type="project" value="TreeGrafter"/>
</dbReference>
<comment type="caution">
    <text evidence="8">The sequence shown here is derived from an EMBL/GenBank/DDBJ whole genome shotgun (WGS) entry which is preliminary data.</text>
</comment>
<evidence type="ECO:0000256" key="2">
    <source>
        <dbReference type="ARBA" id="ARBA00023027"/>
    </source>
</evidence>
<keyword evidence="1 5" id="KW-0560">Oxidoreductase</keyword>
<proteinExistence type="inferred from homology"/>
<feature type="binding site" evidence="4">
    <location>
        <position position="96"/>
    </location>
    <ligand>
        <name>NAD(+)</name>
        <dbReference type="ChEBI" id="CHEBI:57540"/>
    </ligand>
</feature>
<dbReference type="Gene3D" id="3.40.50.720">
    <property type="entry name" value="NAD(P)-binding Rossmann-like Domain"/>
    <property type="match status" value="1"/>
</dbReference>
<keyword evidence="9" id="KW-1185">Reference proteome</keyword>
<comment type="similarity">
    <text evidence="5">Belongs to the LDH/MDH superfamily.</text>
</comment>
<reference evidence="8" key="1">
    <citation type="journal article" date="2021" name="Nat. Commun.">
        <title>Genetic determinants of endophytism in the Arabidopsis root mycobiome.</title>
        <authorList>
            <person name="Mesny F."/>
            <person name="Miyauchi S."/>
            <person name="Thiergart T."/>
            <person name="Pickel B."/>
            <person name="Atanasova L."/>
            <person name="Karlsson M."/>
            <person name="Huettel B."/>
            <person name="Barry K.W."/>
            <person name="Haridas S."/>
            <person name="Chen C."/>
            <person name="Bauer D."/>
            <person name="Andreopoulos W."/>
            <person name="Pangilinan J."/>
            <person name="LaButti K."/>
            <person name="Riley R."/>
            <person name="Lipzen A."/>
            <person name="Clum A."/>
            <person name="Drula E."/>
            <person name="Henrissat B."/>
            <person name="Kohler A."/>
            <person name="Grigoriev I.V."/>
            <person name="Martin F.M."/>
            <person name="Hacquard S."/>
        </authorList>
    </citation>
    <scope>NUCLEOTIDE SEQUENCE</scope>
    <source>
        <strain evidence="8">MPI-SDFR-AT-0068</strain>
    </source>
</reference>
<accession>A0A8K0SBK2</accession>
<dbReference type="Pfam" id="PF00056">
    <property type="entry name" value="Ldh_1_N"/>
    <property type="match status" value="1"/>
</dbReference>
<feature type="active site" description="Proton acceptor" evidence="3">
    <location>
        <position position="176"/>
    </location>
</feature>
<evidence type="ECO:0000313" key="9">
    <source>
        <dbReference type="Proteomes" id="UP000813427"/>
    </source>
</evidence>
<dbReference type="Gene3D" id="3.90.110.10">
    <property type="entry name" value="Lactate dehydrogenase/glycoside hydrolase, family 4, C-terminal"/>
    <property type="match status" value="1"/>
</dbReference>
<dbReference type="GO" id="GO:0006089">
    <property type="term" value="P:lactate metabolic process"/>
    <property type="evidence" value="ECO:0007669"/>
    <property type="project" value="TreeGrafter"/>
</dbReference>
<evidence type="ECO:0008006" key="10">
    <source>
        <dbReference type="Google" id="ProtNLM"/>
    </source>
</evidence>